<feature type="transmembrane region" description="Helical" evidence="2">
    <location>
        <begin position="225"/>
        <end position="250"/>
    </location>
</feature>
<evidence type="ECO:0000313" key="3">
    <source>
        <dbReference type="EMBL" id="MDT7840225.1"/>
    </source>
</evidence>
<keyword evidence="2" id="KW-1133">Transmembrane helix</keyword>
<evidence type="ECO:0000313" key="4">
    <source>
        <dbReference type="Proteomes" id="UP001257948"/>
    </source>
</evidence>
<dbReference type="RefSeq" id="WP_314198729.1">
    <property type="nucleotide sequence ID" value="NZ_JAVTLL010000003.1"/>
</dbReference>
<keyword evidence="4" id="KW-1185">Reference proteome</keyword>
<name>A0ABU3LLV6_9ACTN</name>
<organism evidence="3 4">
    <name type="scientific">Streptomyces justiciae</name>
    <dbReference type="NCBI Taxonomy" id="2780140"/>
    <lineage>
        <taxon>Bacteria</taxon>
        <taxon>Bacillati</taxon>
        <taxon>Actinomycetota</taxon>
        <taxon>Actinomycetes</taxon>
        <taxon>Kitasatosporales</taxon>
        <taxon>Streptomycetaceae</taxon>
        <taxon>Streptomyces</taxon>
    </lineage>
</organism>
<gene>
    <name evidence="3" type="ORF">RQC66_05740</name>
</gene>
<protein>
    <recommendedName>
        <fullName evidence="5">Vegetative cell wall protein gp1</fullName>
    </recommendedName>
</protein>
<evidence type="ECO:0000256" key="2">
    <source>
        <dbReference type="SAM" id="Phobius"/>
    </source>
</evidence>
<evidence type="ECO:0008006" key="5">
    <source>
        <dbReference type="Google" id="ProtNLM"/>
    </source>
</evidence>
<dbReference type="EMBL" id="JAVTLL010000003">
    <property type="protein sequence ID" value="MDT7840225.1"/>
    <property type="molecule type" value="Genomic_DNA"/>
</dbReference>
<proteinExistence type="predicted"/>
<feature type="transmembrane region" description="Helical" evidence="2">
    <location>
        <begin position="58"/>
        <end position="84"/>
    </location>
</feature>
<reference evidence="4" key="1">
    <citation type="submission" date="2023-07" db="EMBL/GenBank/DDBJ databases">
        <title>Draft genome sequence of the endophytic actinobacterium Streptomyces justiciae WPN32, a potential antibiotic producer.</title>
        <authorList>
            <person name="Yasawong M."/>
            <person name="Pana W."/>
            <person name="Ganta P."/>
            <person name="Santapan N."/>
            <person name="Songngamsuk T."/>
            <person name="Phatcharaharikarn M."/>
            <person name="Kerdtoob S."/>
            <person name="Nantapong N."/>
        </authorList>
    </citation>
    <scope>NUCLEOTIDE SEQUENCE [LARGE SCALE GENOMIC DNA]</scope>
    <source>
        <strain evidence="4">WPN32</strain>
    </source>
</reference>
<keyword evidence="2" id="KW-0812">Transmembrane</keyword>
<sequence>MTGLLAELGRKLAERWLSLLVLPGALFLGALAAGRELGHARWYAVGELPARLDRHGDALAGSTAGLLLFLCAFLLAAAACGLAAQALGSLVERLWLADGWQGWPRVTHGGVRRLVARRGRRFADRQEAAGVAEARAGLLTATPDDAHRAAVATARLQRIADAPPARPTWTGDRLHAVAGRLEDALGVEIAVVWPPLWLHAPDPTRTEITAAREAMLRAAGLAGWGLLYVAVAVVWWPGALIAGAVLLAAWHRYRAATDAYALLVESAVRLHAQELAARLGIGRRGPLTKAHGRALTAYLSHGQEPPPELLLPAESGVPELR</sequence>
<keyword evidence="2" id="KW-0472">Membrane</keyword>
<evidence type="ECO:0000256" key="1">
    <source>
        <dbReference type="SAM" id="MobiDB-lite"/>
    </source>
</evidence>
<comment type="caution">
    <text evidence="3">The sequence shown here is derived from an EMBL/GenBank/DDBJ whole genome shotgun (WGS) entry which is preliminary data.</text>
</comment>
<accession>A0ABU3LLV6</accession>
<feature type="region of interest" description="Disordered" evidence="1">
    <location>
        <begin position="300"/>
        <end position="321"/>
    </location>
</feature>
<dbReference type="Proteomes" id="UP001257948">
    <property type="component" value="Unassembled WGS sequence"/>
</dbReference>